<protein>
    <submittedName>
        <fullName evidence="1">Uncharacterized protein</fullName>
    </submittedName>
</protein>
<dbReference type="EMBL" id="BJVQ01000047">
    <property type="protein sequence ID" value="GEL47761.1"/>
    <property type="molecule type" value="Genomic_DNA"/>
</dbReference>
<organism evidence="1 2">
    <name type="scientific">Cellulomonas hominis</name>
    <dbReference type="NCBI Taxonomy" id="156981"/>
    <lineage>
        <taxon>Bacteria</taxon>
        <taxon>Bacillati</taxon>
        <taxon>Actinomycetota</taxon>
        <taxon>Actinomycetes</taxon>
        <taxon>Micrococcales</taxon>
        <taxon>Cellulomonadaceae</taxon>
        <taxon>Cellulomonas</taxon>
    </lineage>
</organism>
<proteinExistence type="predicted"/>
<evidence type="ECO:0000313" key="2">
    <source>
        <dbReference type="Proteomes" id="UP000321723"/>
    </source>
</evidence>
<dbReference type="AlphaFoldDB" id="A0A511FEU8"/>
<evidence type="ECO:0000313" key="1">
    <source>
        <dbReference type="EMBL" id="GEL47761.1"/>
    </source>
</evidence>
<accession>A0A511FEU8</accession>
<comment type="caution">
    <text evidence="1">The sequence shown here is derived from an EMBL/GenBank/DDBJ whole genome shotgun (WGS) entry which is preliminary data.</text>
</comment>
<name>A0A511FEU8_9CELL</name>
<sequence length="130" mass="14853">MERWRPSIPIVIDRLGHRWTPEEIEPDPSRFDRDGIRCAGCGVAATWQAAYTRTDPRTGQTVDVRLHFKLKHRHSEHGSSCPYDFDRRASDLVRDFPGVVRKRGEIYQALHNPGCSCGLKPPVSSKQRAM</sequence>
<keyword evidence="2" id="KW-1185">Reference proteome</keyword>
<reference evidence="1 2" key="1">
    <citation type="submission" date="2019-07" db="EMBL/GenBank/DDBJ databases">
        <title>Whole genome shotgun sequence of Cellulomonas hominis NBRC 16055.</title>
        <authorList>
            <person name="Hosoyama A."/>
            <person name="Uohara A."/>
            <person name="Ohji S."/>
            <person name="Ichikawa N."/>
        </authorList>
    </citation>
    <scope>NUCLEOTIDE SEQUENCE [LARGE SCALE GENOMIC DNA]</scope>
    <source>
        <strain evidence="1 2">NBRC 16055</strain>
    </source>
</reference>
<dbReference type="Proteomes" id="UP000321723">
    <property type="component" value="Unassembled WGS sequence"/>
</dbReference>
<gene>
    <name evidence="1" type="ORF">CHO01_28770</name>
</gene>